<sequence>MLSCKFASLGTSVTVENAEISITGTISGNFGTATNAEPVFHVFPRAAATASADAQIVERSRRLWTTLFRRHFPLLIVHFSTTSTNSETDEQEQGKATRRY</sequence>
<dbReference type="EMBL" id="JYDL01000118">
    <property type="protein sequence ID" value="KRX15957.1"/>
    <property type="molecule type" value="Genomic_DNA"/>
</dbReference>
<evidence type="ECO:0000313" key="1">
    <source>
        <dbReference type="EMBL" id="KRX15957.1"/>
    </source>
</evidence>
<evidence type="ECO:0000313" key="2">
    <source>
        <dbReference type="Proteomes" id="UP000054630"/>
    </source>
</evidence>
<reference evidence="1 2" key="1">
    <citation type="submission" date="2015-01" db="EMBL/GenBank/DDBJ databases">
        <title>Evolution of Trichinella species and genotypes.</title>
        <authorList>
            <person name="Korhonen P.K."/>
            <person name="Edoardo P."/>
            <person name="Giuseppe L.R."/>
            <person name="Gasser R.B."/>
        </authorList>
    </citation>
    <scope>NUCLEOTIDE SEQUENCE [LARGE SCALE GENOMIC DNA]</scope>
    <source>
        <strain evidence="1">ISS37</strain>
    </source>
</reference>
<comment type="caution">
    <text evidence="1">The sequence shown here is derived from an EMBL/GenBank/DDBJ whole genome shotgun (WGS) entry which is preliminary data.</text>
</comment>
<gene>
    <name evidence="1" type="ORF">T07_6359</name>
</gene>
<protein>
    <submittedName>
        <fullName evidence="1">Uncharacterized protein</fullName>
    </submittedName>
</protein>
<dbReference type="Proteomes" id="UP000054630">
    <property type="component" value="Unassembled WGS sequence"/>
</dbReference>
<dbReference type="AlphaFoldDB" id="A0A0V0RNV6"/>
<keyword evidence="2" id="KW-1185">Reference proteome</keyword>
<proteinExistence type="predicted"/>
<accession>A0A0V0RNV6</accession>
<organism evidence="1 2">
    <name type="scientific">Trichinella nelsoni</name>
    <dbReference type="NCBI Taxonomy" id="6336"/>
    <lineage>
        <taxon>Eukaryota</taxon>
        <taxon>Metazoa</taxon>
        <taxon>Ecdysozoa</taxon>
        <taxon>Nematoda</taxon>
        <taxon>Enoplea</taxon>
        <taxon>Dorylaimia</taxon>
        <taxon>Trichinellida</taxon>
        <taxon>Trichinellidae</taxon>
        <taxon>Trichinella</taxon>
    </lineage>
</organism>
<name>A0A0V0RNV6_9BILA</name>